<dbReference type="InterPro" id="IPR004344">
    <property type="entry name" value="TTL/TTLL_fam"/>
</dbReference>
<sequence>MCVNITWGQEKQELGMGPNLLRQTLLEMGMIEFDDSVHSESQWSLWWKGCRFKEEELHSLKETQRVNHHPAPLGRQADIIQKDGLLRAIRRIEEGQFVATFKQTARNIKKKLSSAKRPFNHECGEDDKSILLTDSHWLSSSTTTSEDAGNEYTNIWILKPADQSRGKGIFLFDKLEDLIYLTKSVVQRYITNPLLISGYKFDLRLYAVVPSYAPFIVYIHADGLVRFATERFDLGNLSNVYSHLTNSSINVNGPEYLVNKVN</sequence>
<protein>
    <submittedName>
        <fullName evidence="6">Tubulin--tyrosine ligase-like protein 9</fullName>
    </submittedName>
</protein>
<dbReference type="GO" id="GO:0015631">
    <property type="term" value="F:tubulin binding"/>
    <property type="evidence" value="ECO:0007669"/>
    <property type="project" value="TreeGrafter"/>
</dbReference>
<dbReference type="Gene3D" id="3.30.470.20">
    <property type="entry name" value="ATP-grasp fold, B domain"/>
    <property type="match status" value="1"/>
</dbReference>
<evidence type="ECO:0000256" key="3">
    <source>
        <dbReference type="ARBA" id="ARBA00022840"/>
    </source>
</evidence>
<proteinExistence type="predicted"/>
<dbReference type="WBParaSite" id="ECPE_0000366201-mRNA-1">
    <property type="protein sequence ID" value="ECPE_0000366201-mRNA-1"/>
    <property type="gene ID" value="ECPE_0000366201"/>
</dbReference>
<reference evidence="6" key="1">
    <citation type="submission" date="2016-06" db="UniProtKB">
        <authorList>
            <consortium name="WormBaseParasite"/>
        </authorList>
    </citation>
    <scope>IDENTIFICATION</scope>
</reference>
<evidence type="ECO:0000256" key="1">
    <source>
        <dbReference type="ARBA" id="ARBA00022598"/>
    </source>
</evidence>
<evidence type="ECO:0000313" key="5">
    <source>
        <dbReference type="Proteomes" id="UP000272942"/>
    </source>
</evidence>
<keyword evidence="1" id="KW-0436">Ligase</keyword>
<dbReference type="EMBL" id="UZAN01040581">
    <property type="protein sequence ID" value="VDP70161.1"/>
    <property type="molecule type" value="Genomic_DNA"/>
</dbReference>
<keyword evidence="5" id="KW-1185">Reference proteome</keyword>
<dbReference type="AlphaFoldDB" id="A0A183A9M4"/>
<keyword evidence="3" id="KW-0067">ATP-binding</keyword>
<evidence type="ECO:0000313" key="4">
    <source>
        <dbReference type="EMBL" id="VDP70161.1"/>
    </source>
</evidence>
<gene>
    <name evidence="4" type="ORF">ECPE_LOCUS3659</name>
</gene>
<name>A0A183A9M4_9TREM</name>
<accession>A0A183A9M4</accession>
<evidence type="ECO:0000313" key="6">
    <source>
        <dbReference type="WBParaSite" id="ECPE_0000366201-mRNA-1"/>
    </source>
</evidence>
<organism evidence="6">
    <name type="scientific">Echinostoma caproni</name>
    <dbReference type="NCBI Taxonomy" id="27848"/>
    <lineage>
        <taxon>Eukaryota</taxon>
        <taxon>Metazoa</taxon>
        <taxon>Spiralia</taxon>
        <taxon>Lophotrochozoa</taxon>
        <taxon>Platyhelminthes</taxon>
        <taxon>Trematoda</taxon>
        <taxon>Digenea</taxon>
        <taxon>Plagiorchiida</taxon>
        <taxon>Echinostomata</taxon>
        <taxon>Echinostomatoidea</taxon>
        <taxon>Echinostomatidae</taxon>
        <taxon>Echinostoma</taxon>
    </lineage>
</organism>
<dbReference type="Proteomes" id="UP000272942">
    <property type="component" value="Unassembled WGS sequence"/>
</dbReference>
<dbReference type="SUPFAM" id="SSF56059">
    <property type="entry name" value="Glutathione synthetase ATP-binding domain-like"/>
    <property type="match status" value="1"/>
</dbReference>
<dbReference type="PROSITE" id="PS51221">
    <property type="entry name" value="TTL"/>
    <property type="match status" value="1"/>
</dbReference>
<dbReference type="PANTHER" id="PTHR12241">
    <property type="entry name" value="TUBULIN POLYGLUTAMYLASE"/>
    <property type="match status" value="1"/>
</dbReference>
<dbReference type="GO" id="GO:0070740">
    <property type="term" value="F:tubulin-glutamic acid ligase activity"/>
    <property type="evidence" value="ECO:0007669"/>
    <property type="project" value="TreeGrafter"/>
</dbReference>
<dbReference type="GO" id="GO:0036064">
    <property type="term" value="C:ciliary basal body"/>
    <property type="evidence" value="ECO:0007669"/>
    <property type="project" value="TreeGrafter"/>
</dbReference>
<keyword evidence="2" id="KW-0547">Nucleotide-binding</keyword>
<dbReference type="Pfam" id="PF03133">
    <property type="entry name" value="TTL"/>
    <property type="match status" value="1"/>
</dbReference>
<dbReference type="GO" id="GO:0000226">
    <property type="term" value="P:microtubule cytoskeleton organization"/>
    <property type="evidence" value="ECO:0007669"/>
    <property type="project" value="TreeGrafter"/>
</dbReference>
<dbReference type="OrthoDB" id="277439at2759"/>
<dbReference type="PANTHER" id="PTHR12241:SF118">
    <property type="entry name" value="TUBULIN POLYGLUTAMYLASE TTLL2-RELATED"/>
    <property type="match status" value="1"/>
</dbReference>
<dbReference type="GO" id="GO:0005524">
    <property type="term" value="F:ATP binding"/>
    <property type="evidence" value="ECO:0007669"/>
    <property type="project" value="UniProtKB-KW"/>
</dbReference>
<evidence type="ECO:0000256" key="2">
    <source>
        <dbReference type="ARBA" id="ARBA00022741"/>
    </source>
</evidence>
<reference evidence="4 5" key="2">
    <citation type="submission" date="2018-11" db="EMBL/GenBank/DDBJ databases">
        <authorList>
            <consortium name="Pathogen Informatics"/>
        </authorList>
    </citation>
    <scope>NUCLEOTIDE SEQUENCE [LARGE SCALE GENOMIC DNA]</scope>
    <source>
        <strain evidence="4 5">Egypt</strain>
    </source>
</reference>